<dbReference type="Proteomes" id="UP000248553">
    <property type="component" value="Unassembled WGS sequence"/>
</dbReference>
<dbReference type="EMBL" id="QHKM01000002">
    <property type="protein sequence ID" value="RAK68265.1"/>
    <property type="molecule type" value="Genomic_DNA"/>
</dbReference>
<keyword evidence="2" id="KW-1185">Reference proteome</keyword>
<gene>
    <name evidence="1" type="ORF">DLM85_09560</name>
</gene>
<dbReference type="AlphaFoldDB" id="A0A328BNJ8"/>
<name>A0A328BNJ8_9BACT</name>
<comment type="caution">
    <text evidence="1">The sequence shown here is derived from an EMBL/GenBank/DDBJ whole genome shotgun (WGS) entry which is preliminary data.</text>
</comment>
<dbReference type="OrthoDB" id="962852at2"/>
<proteinExistence type="predicted"/>
<evidence type="ECO:0000313" key="2">
    <source>
        <dbReference type="Proteomes" id="UP000248553"/>
    </source>
</evidence>
<organism evidence="1 2">
    <name type="scientific">Hymenobacter edaphi</name>
    <dbReference type="NCBI Taxonomy" id="2211146"/>
    <lineage>
        <taxon>Bacteria</taxon>
        <taxon>Pseudomonadati</taxon>
        <taxon>Bacteroidota</taxon>
        <taxon>Cytophagia</taxon>
        <taxon>Cytophagales</taxon>
        <taxon>Hymenobacteraceae</taxon>
        <taxon>Hymenobacter</taxon>
    </lineage>
</organism>
<evidence type="ECO:0000313" key="1">
    <source>
        <dbReference type="EMBL" id="RAK68265.1"/>
    </source>
</evidence>
<accession>A0A328BNJ8</accession>
<reference evidence="2" key="1">
    <citation type="submission" date="2018-05" db="EMBL/GenBank/DDBJ databases">
        <authorList>
            <person name="Nie L."/>
        </authorList>
    </citation>
    <scope>NUCLEOTIDE SEQUENCE [LARGE SCALE GENOMIC DNA]</scope>
    <source>
        <strain evidence="2">NL</strain>
    </source>
</reference>
<protein>
    <submittedName>
        <fullName evidence="1">Uncharacterized protein</fullName>
    </submittedName>
</protein>
<sequence>MEETPPEQPGDAAVVEVPLGRGRRPGRPPRTTEAPVTWSVRGVSRDARASFERGAARAGKTLGQYLNDDVRRLVEQQLAETNPPATLQAEIQYLRQLVENLTTMIGATPPAAARDEAPPAAE</sequence>
<dbReference type="RefSeq" id="WP_111477878.1">
    <property type="nucleotide sequence ID" value="NZ_QHKM01000002.1"/>
</dbReference>